<evidence type="ECO:0000313" key="2">
    <source>
        <dbReference type="Proteomes" id="UP000621454"/>
    </source>
</evidence>
<dbReference type="EMBL" id="BMGC01000002">
    <property type="protein sequence ID" value="GGB19204.1"/>
    <property type="molecule type" value="Genomic_DNA"/>
</dbReference>
<accession>A0A916SWH4</accession>
<dbReference type="Proteomes" id="UP000621454">
    <property type="component" value="Unassembled WGS sequence"/>
</dbReference>
<gene>
    <name evidence="1" type="ORF">GCM10011489_04140</name>
</gene>
<dbReference type="RefSeq" id="WP_188584920.1">
    <property type="nucleotide sequence ID" value="NZ_BMGC01000002.1"/>
</dbReference>
<organism evidence="1 2">
    <name type="scientific">Gordonia jinhuaensis</name>
    <dbReference type="NCBI Taxonomy" id="1517702"/>
    <lineage>
        <taxon>Bacteria</taxon>
        <taxon>Bacillati</taxon>
        <taxon>Actinomycetota</taxon>
        <taxon>Actinomycetes</taxon>
        <taxon>Mycobacteriales</taxon>
        <taxon>Gordoniaceae</taxon>
        <taxon>Gordonia</taxon>
    </lineage>
</organism>
<dbReference type="AlphaFoldDB" id="A0A916SWH4"/>
<protein>
    <submittedName>
        <fullName evidence="1">Uncharacterized protein</fullName>
    </submittedName>
</protein>
<reference evidence="1" key="2">
    <citation type="submission" date="2020-09" db="EMBL/GenBank/DDBJ databases">
        <authorList>
            <person name="Sun Q."/>
            <person name="Zhou Y."/>
        </authorList>
    </citation>
    <scope>NUCLEOTIDE SEQUENCE</scope>
    <source>
        <strain evidence="1">CGMCC 1.12827</strain>
    </source>
</reference>
<reference evidence="1" key="1">
    <citation type="journal article" date="2014" name="Int. J. Syst. Evol. Microbiol.">
        <title>Complete genome sequence of Corynebacterium casei LMG S-19264T (=DSM 44701T), isolated from a smear-ripened cheese.</title>
        <authorList>
            <consortium name="US DOE Joint Genome Institute (JGI-PGF)"/>
            <person name="Walter F."/>
            <person name="Albersmeier A."/>
            <person name="Kalinowski J."/>
            <person name="Ruckert C."/>
        </authorList>
    </citation>
    <scope>NUCLEOTIDE SEQUENCE</scope>
    <source>
        <strain evidence="1">CGMCC 1.12827</strain>
    </source>
</reference>
<name>A0A916SWH4_9ACTN</name>
<sequence>MAIPPNVASTSGVAALAVGICPTFTPDPHSPPLRTPRAPRCGRGDALSWENAVRDMPVILVKEKSPHPISPV</sequence>
<comment type="caution">
    <text evidence="1">The sequence shown here is derived from an EMBL/GenBank/DDBJ whole genome shotgun (WGS) entry which is preliminary data.</text>
</comment>
<keyword evidence="2" id="KW-1185">Reference proteome</keyword>
<evidence type="ECO:0000313" key="1">
    <source>
        <dbReference type="EMBL" id="GGB19204.1"/>
    </source>
</evidence>
<proteinExistence type="predicted"/>